<sequence>MLVSRFEMSNTPEDYVAICKSLRNPCASEDGTRRQPSRRSPPRCKLETASTELDLAIANMGTTLHLPLRHIAQRVSVGVLVLVRPICGWGRHHGGDGQPRSHNGGDGTHLAIWRGKTSIRSSFQNFLCKKTTLPFHRCGTTQTTKRYLVVPINFSRWIQFI</sequence>
<evidence type="ECO:0000313" key="1">
    <source>
        <dbReference type="EnsemblPlants" id="OGLUM02G32530.1"/>
    </source>
</evidence>
<dbReference type="HOGENOM" id="CLU_1646334_0_0_1"/>
<dbReference type="Gramene" id="OGLUM02G32530.1">
    <property type="protein sequence ID" value="OGLUM02G32530.1"/>
    <property type="gene ID" value="OGLUM02G32530"/>
</dbReference>
<accession>A0A0D9YY04</accession>
<keyword evidence="2" id="KW-1185">Reference proteome</keyword>
<dbReference type="AlphaFoldDB" id="A0A0D9YY04"/>
<protein>
    <submittedName>
        <fullName evidence="1">Uncharacterized protein</fullName>
    </submittedName>
</protein>
<reference evidence="1" key="2">
    <citation type="submission" date="2018-05" db="EMBL/GenBank/DDBJ databases">
        <title>OgluRS3 (Oryza glumaepatula Reference Sequence Version 3).</title>
        <authorList>
            <person name="Zhang J."/>
            <person name="Kudrna D."/>
            <person name="Lee S."/>
            <person name="Talag J."/>
            <person name="Welchert J."/>
            <person name="Wing R.A."/>
        </authorList>
    </citation>
    <scope>NUCLEOTIDE SEQUENCE [LARGE SCALE GENOMIC DNA]</scope>
</reference>
<organism evidence="1">
    <name type="scientific">Oryza glumipatula</name>
    <dbReference type="NCBI Taxonomy" id="40148"/>
    <lineage>
        <taxon>Eukaryota</taxon>
        <taxon>Viridiplantae</taxon>
        <taxon>Streptophyta</taxon>
        <taxon>Embryophyta</taxon>
        <taxon>Tracheophyta</taxon>
        <taxon>Spermatophyta</taxon>
        <taxon>Magnoliopsida</taxon>
        <taxon>Liliopsida</taxon>
        <taxon>Poales</taxon>
        <taxon>Poaceae</taxon>
        <taxon>BOP clade</taxon>
        <taxon>Oryzoideae</taxon>
        <taxon>Oryzeae</taxon>
        <taxon>Oryzinae</taxon>
        <taxon>Oryza</taxon>
    </lineage>
</organism>
<name>A0A0D9YY04_9ORYZ</name>
<proteinExistence type="predicted"/>
<reference evidence="1" key="1">
    <citation type="submission" date="2015-04" db="UniProtKB">
        <authorList>
            <consortium name="EnsemblPlants"/>
        </authorList>
    </citation>
    <scope>IDENTIFICATION</scope>
</reference>
<dbReference type="Proteomes" id="UP000026961">
    <property type="component" value="Chromosome 2"/>
</dbReference>
<evidence type="ECO:0000313" key="2">
    <source>
        <dbReference type="Proteomes" id="UP000026961"/>
    </source>
</evidence>
<dbReference type="EnsemblPlants" id="OGLUM02G32530.1">
    <property type="protein sequence ID" value="OGLUM02G32530.1"/>
    <property type="gene ID" value="OGLUM02G32530"/>
</dbReference>